<dbReference type="Proteomes" id="UP000632858">
    <property type="component" value="Unassembled WGS sequence"/>
</dbReference>
<comment type="caution">
    <text evidence="2">The sequence shown here is derived from an EMBL/GenBank/DDBJ whole genome shotgun (WGS) entry which is preliminary data.</text>
</comment>
<proteinExistence type="predicted"/>
<reference evidence="2" key="2">
    <citation type="submission" date="2020-09" db="EMBL/GenBank/DDBJ databases">
        <authorList>
            <person name="Sun Q."/>
            <person name="Zhou Y."/>
        </authorList>
    </citation>
    <scope>NUCLEOTIDE SEQUENCE</scope>
    <source>
        <strain evidence="2">CGMCC 1.12726</strain>
    </source>
</reference>
<accession>A0A917CSW0</accession>
<dbReference type="InterPro" id="IPR021215">
    <property type="entry name" value="DUF2752"/>
</dbReference>
<name>A0A917CSW0_9GAMM</name>
<keyword evidence="1" id="KW-0812">Transmembrane</keyword>
<reference evidence="2" key="1">
    <citation type="journal article" date="2014" name="Int. J. Syst. Evol. Microbiol.">
        <title>Complete genome sequence of Corynebacterium casei LMG S-19264T (=DSM 44701T), isolated from a smear-ripened cheese.</title>
        <authorList>
            <consortium name="US DOE Joint Genome Institute (JGI-PGF)"/>
            <person name="Walter F."/>
            <person name="Albersmeier A."/>
            <person name="Kalinowski J."/>
            <person name="Ruckert C."/>
        </authorList>
    </citation>
    <scope>NUCLEOTIDE SEQUENCE</scope>
    <source>
        <strain evidence="2">CGMCC 1.12726</strain>
    </source>
</reference>
<keyword evidence="1" id="KW-0472">Membrane</keyword>
<feature type="transmembrane region" description="Helical" evidence="1">
    <location>
        <begin position="80"/>
        <end position="100"/>
    </location>
</feature>
<dbReference type="EMBL" id="BMFO01000003">
    <property type="protein sequence ID" value="GGF95843.1"/>
    <property type="molecule type" value="Genomic_DNA"/>
</dbReference>
<dbReference type="RefSeq" id="WP_188449908.1">
    <property type="nucleotide sequence ID" value="NZ_BMFO01000003.1"/>
</dbReference>
<dbReference type="AlphaFoldDB" id="A0A917CSW0"/>
<keyword evidence="3" id="KW-1185">Reference proteome</keyword>
<keyword evidence="1" id="KW-1133">Transmembrane helix</keyword>
<evidence type="ECO:0000256" key="1">
    <source>
        <dbReference type="SAM" id="Phobius"/>
    </source>
</evidence>
<feature type="transmembrane region" description="Helical" evidence="1">
    <location>
        <begin position="12"/>
        <end position="32"/>
    </location>
</feature>
<protein>
    <recommendedName>
        <fullName evidence="4">DUF2752 domain-containing protein</fullName>
    </recommendedName>
</protein>
<evidence type="ECO:0000313" key="3">
    <source>
        <dbReference type="Proteomes" id="UP000632858"/>
    </source>
</evidence>
<organism evidence="2 3">
    <name type="scientific">Arenimonas maotaiensis</name>
    <dbReference type="NCBI Taxonomy" id="1446479"/>
    <lineage>
        <taxon>Bacteria</taxon>
        <taxon>Pseudomonadati</taxon>
        <taxon>Pseudomonadota</taxon>
        <taxon>Gammaproteobacteria</taxon>
        <taxon>Lysobacterales</taxon>
        <taxon>Lysobacteraceae</taxon>
        <taxon>Arenimonas</taxon>
    </lineage>
</organism>
<sequence length="113" mass="11962">MIPADDLRRAVLAVWAILSVAILAGGLLLWLLPPQAVFAVSQALQTPHPDAPCALCGMTGAFVAIARGDFATAARLNPDALRLFSTLAGNSLIFLGYALYAGCRWFGRRKPAP</sequence>
<evidence type="ECO:0008006" key="4">
    <source>
        <dbReference type="Google" id="ProtNLM"/>
    </source>
</evidence>
<gene>
    <name evidence="2" type="ORF">GCM10010960_16880</name>
</gene>
<evidence type="ECO:0000313" key="2">
    <source>
        <dbReference type="EMBL" id="GGF95843.1"/>
    </source>
</evidence>
<dbReference type="Pfam" id="PF10825">
    <property type="entry name" value="DUF2752"/>
    <property type="match status" value="1"/>
</dbReference>